<sequence length="393" mass="41920">MSLTRPSRDEPGRGGIDRREFLRAGGLGFGAWSLAGAARMSAGPLTPGDRAVILLMLVGGPSQLETWDPKPDAPEDVRGPFGSIATRVAGVRINEHLPRLAARMDQLALIRSLHHDEAPIHETGLQLLQTGRLSREDDHPHFGSTAASLLGRRDGAPPAFAVVPGPLGNTGVELPRGQKAGRLGPACEPTILDAERRSVSSLDPAVRRAMDLGAESSRSRDAYGATRFGRDCLMARRLVEAGVRVVTVNMYDTVFDRVSWDCHGARPFSTLDDYRREVLPTFDRAFSALIDDLQARGMLETTLVAAVGEFGRTPRINASGGRDHWPGVWSAALAGGGVQGGRVVGASDGRAAQPADRPVTPQEWLATMEFALGVDPSSVVEPTGAAPVHELFS</sequence>
<accession>A0ABT6F893</accession>
<dbReference type="InterPro" id="IPR006311">
    <property type="entry name" value="TAT_signal"/>
</dbReference>
<dbReference type="PANTHER" id="PTHR43737:SF1">
    <property type="entry name" value="DUF1501 DOMAIN-CONTAINING PROTEIN"/>
    <property type="match status" value="1"/>
</dbReference>
<dbReference type="InterPro" id="IPR010869">
    <property type="entry name" value="DUF1501"/>
</dbReference>
<comment type="caution">
    <text evidence="1">The sequence shown here is derived from an EMBL/GenBank/DDBJ whole genome shotgun (WGS) entry which is preliminary data.</text>
</comment>
<gene>
    <name evidence="1" type="ORF">PZE19_08480</name>
</gene>
<evidence type="ECO:0000313" key="1">
    <source>
        <dbReference type="EMBL" id="MDG3003804.1"/>
    </source>
</evidence>
<dbReference type="Pfam" id="PF07394">
    <property type="entry name" value="DUF1501"/>
    <property type="match status" value="1"/>
</dbReference>
<organism evidence="1 2">
    <name type="scientific">Paludisphaera mucosa</name>
    <dbReference type="NCBI Taxonomy" id="3030827"/>
    <lineage>
        <taxon>Bacteria</taxon>
        <taxon>Pseudomonadati</taxon>
        <taxon>Planctomycetota</taxon>
        <taxon>Planctomycetia</taxon>
        <taxon>Isosphaerales</taxon>
        <taxon>Isosphaeraceae</taxon>
        <taxon>Paludisphaera</taxon>
    </lineage>
</organism>
<dbReference type="EMBL" id="JARRAG010000001">
    <property type="protein sequence ID" value="MDG3003804.1"/>
    <property type="molecule type" value="Genomic_DNA"/>
</dbReference>
<name>A0ABT6F893_9BACT</name>
<keyword evidence="2" id="KW-1185">Reference proteome</keyword>
<dbReference type="PANTHER" id="PTHR43737">
    <property type="entry name" value="BLL7424 PROTEIN"/>
    <property type="match status" value="1"/>
</dbReference>
<protein>
    <submittedName>
        <fullName evidence="1">DUF1501 domain-containing protein</fullName>
    </submittedName>
</protein>
<dbReference type="RefSeq" id="WP_277860152.1">
    <property type="nucleotide sequence ID" value="NZ_JARRAG010000001.1"/>
</dbReference>
<dbReference type="InterPro" id="IPR017850">
    <property type="entry name" value="Alkaline_phosphatase_core_sf"/>
</dbReference>
<proteinExistence type="predicted"/>
<reference evidence="1 2" key="1">
    <citation type="submission" date="2023-03" db="EMBL/GenBank/DDBJ databases">
        <title>Paludisphaera mucosa sp. nov. a novel planctomycete from northern fen.</title>
        <authorList>
            <person name="Ivanova A."/>
        </authorList>
    </citation>
    <scope>NUCLEOTIDE SEQUENCE [LARGE SCALE GENOMIC DNA]</scope>
    <source>
        <strain evidence="1 2">Pla2</strain>
    </source>
</reference>
<dbReference type="PROSITE" id="PS51318">
    <property type="entry name" value="TAT"/>
    <property type="match status" value="1"/>
</dbReference>
<evidence type="ECO:0000313" key="2">
    <source>
        <dbReference type="Proteomes" id="UP001216907"/>
    </source>
</evidence>
<dbReference type="SUPFAM" id="SSF53649">
    <property type="entry name" value="Alkaline phosphatase-like"/>
    <property type="match status" value="1"/>
</dbReference>
<dbReference type="Proteomes" id="UP001216907">
    <property type="component" value="Unassembled WGS sequence"/>
</dbReference>